<dbReference type="NCBIfam" id="TIGR02937">
    <property type="entry name" value="sigma70-ECF"/>
    <property type="match status" value="1"/>
</dbReference>
<dbReference type="InterPro" id="IPR013325">
    <property type="entry name" value="RNA_pol_sigma_r2"/>
</dbReference>
<evidence type="ECO:0000256" key="2">
    <source>
        <dbReference type="ARBA" id="ARBA00023015"/>
    </source>
</evidence>
<dbReference type="Proteomes" id="UP000240996">
    <property type="component" value="Unassembled WGS sequence"/>
</dbReference>
<evidence type="ECO:0000313" key="8">
    <source>
        <dbReference type="EMBL" id="PTM47416.1"/>
    </source>
</evidence>
<dbReference type="InterPro" id="IPR036388">
    <property type="entry name" value="WH-like_DNA-bd_sf"/>
</dbReference>
<evidence type="ECO:0000313" key="9">
    <source>
        <dbReference type="Proteomes" id="UP000240996"/>
    </source>
</evidence>
<keyword evidence="2" id="KW-0805">Transcription regulation</keyword>
<evidence type="ECO:0000256" key="4">
    <source>
        <dbReference type="ARBA" id="ARBA00023125"/>
    </source>
</evidence>
<dbReference type="SUPFAM" id="SSF88659">
    <property type="entry name" value="Sigma3 and sigma4 domains of RNA polymerase sigma factors"/>
    <property type="match status" value="1"/>
</dbReference>
<gene>
    <name evidence="8" type="ORF">C8J24_0813</name>
</gene>
<proteinExistence type="inferred from homology"/>
<dbReference type="InterPro" id="IPR013249">
    <property type="entry name" value="RNA_pol_sigma70_r4_t2"/>
</dbReference>
<evidence type="ECO:0000256" key="5">
    <source>
        <dbReference type="ARBA" id="ARBA00023163"/>
    </source>
</evidence>
<keyword evidence="9" id="KW-1185">Reference proteome</keyword>
<evidence type="ECO:0000256" key="3">
    <source>
        <dbReference type="ARBA" id="ARBA00023082"/>
    </source>
</evidence>
<keyword evidence="4" id="KW-0238">DNA-binding</keyword>
<evidence type="ECO:0000259" key="7">
    <source>
        <dbReference type="Pfam" id="PF08281"/>
    </source>
</evidence>
<keyword evidence="3" id="KW-0731">Sigma factor</keyword>
<protein>
    <submittedName>
        <fullName evidence="8">RNA polymerase sigma-70 factor (ECF subfamily)</fullName>
    </submittedName>
</protein>
<dbReference type="Pfam" id="PF04542">
    <property type="entry name" value="Sigma70_r2"/>
    <property type="match status" value="1"/>
</dbReference>
<dbReference type="GO" id="GO:0006352">
    <property type="term" value="P:DNA-templated transcription initiation"/>
    <property type="evidence" value="ECO:0007669"/>
    <property type="project" value="InterPro"/>
</dbReference>
<dbReference type="InterPro" id="IPR014284">
    <property type="entry name" value="RNA_pol_sigma-70_dom"/>
</dbReference>
<reference evidence="8 9" key="1">
    <citation type="submission" date="2018-04" db="EMBL/GenBank/DDBJ databases">
        <title>Genomic Encyclopedia of Type Strains, Phase III (KMG-III): the genomes of soil and plant-associated and newly described type strains.</title>
        <authorList>
            <person name="Whitman W."/>
        </authorList>
    </citation>
    <scope>NUCLEOTIDE SEQUENCE [LARGE SCALE GENOMIC DNA]</scope>
    <source>
        <strain evidence="8 9">NW12</strain>
    </source>
</reference>
<dbReference type="InterPro" id="IPR039425">
    <property type="entry name" value="RNA_pol_sigma-70-like"/>
</dbReference>
<evidence type="ECO:0000256" key="1">
    <source>
        <dbReference type="ARBA" id="ARBA00010641"/>
    </source>
</evidence>
<dbReference type="Gene3D" id="1.10.1740.10">
    <property type="match status" value="1"/>
</dbReference>
<accession>A0A2T4YUD3</accession>
<dbReference type="AlphaFoldDB" id="A0A2T4YUD3"/>
<feature type="domain" description="RNA polymerase sigma factor 70 region 4 type 2" evidence="7">
    <location>
        <begin position="151"/>
        <end position="197"/>
    </location>
</feature>
<feature type="domain" description="RNA polymerase sigma-70 region 2" evidence="6">
    <location>
        <begin position="44"/>
        <end position="110"/>
    </location>
</feature>
<comment type="similarity">
    <text evidence="1">Belongs to the sigma-70 factor family. ECF subfamily.</text>
</comment>
<comment type="caution">
    <text evidence="8">The sequence shown here is derived from an EMBL/GenBank/DDBJ whole genome shotgun (WGS) entry which is preliminary data.</text>
</comment>
<dbReference type="InterPro" id="IPR007627">
    <property type="entry name" value="RNA_pol_sigma70_r2"/>
</dbReference>
<dbReference type="PANTHER" id="PTHR43133">
    <property type="entry name" value="RNA POLYMERASE ECF-TYPE SIGMA FACTO"/>
    <property type="match status" value="1"/>
</dbReference>
<organism evidence="8 9">
    <name type="scientific">Sphingomonas aerolata</name>
    <dbReference type="NCBI Taxonomy" id="185951"/>
    <lineage>
        <taxon>Bacteria</taxon>
        <taxon>Pseudomonadati</taxon>
        <taxon>Pseudomonadota</taxon>
        <taxon>Alphaproteobacteria</taxon>
        <taxon>Sphingomonadales</taxon>
        <taxon>Sphingomonadaceae</taxon>
        <taxon>Sphingomonas</taxon>
    </lineage>
</organism>
<dbReference type="InterPro" id="IPR013324">
    <property type="entry name" value="RNA_pol_sigma_r3/r4-like"/>
</dbReference>
<dbReference type="GO" id="GO:0003677">
    <property type="term" value="F:DNA binding"/>
    <property type="evidence" value="ECO:0007669"/>
    <property type="project" value="UniProtKB-KW"/>
</dbReference>
<sequence>MIPPRPDRTVRRTSIDLDAYDDAALVAAHLAGPAADRQAAFTALMRRHKQPLYRLILAQIGDPDEALDLLQDSFVAAHAALSRYDRDRSLRAWLARIAINKCRDWHRRRRVRHMLARVLPIEAGERVADGAADTETNAIGRDDLARTLADIARLPAPLREPLLLCTIHELSQAEAAQALGISTKAVETRIRRARAALAAAA</sequence>
<evidence type="ECO:0000259" key="6">
    <source>
        <dbReference type="Pfam" id="PF04542"/>
    </source>
</evidence>
<dbReference type="PANTHER" id="PTHR43133:SF50">
    <property type="entry name" value="ECF RNA POLYMERASE SIGMA FACTOR SIGM"/>
    <property type="match status" value="1"/>
</dbReference>
<dbReference type="GO" id="GO:0016987">
    <property type="term" value="F:sigma factor activity"/>
    <property type="evidence" value="ECO:0007669"/>
    <property type="project" value="UniProtKB-KW"/>
</dbReference>
<keyword evidence="5" id="KW-0804">Transcription</keyword>
<name>A0A2T4YUD3_9SPHN</name>
<dbReference type="SUPFAM" id="SSF88946">
    <property type="entry name" value="Sigma2 domain of RNA polymerase sigma factors"/>
    <property type="match status" value="1"/>
</dbReference>
<dbReference type="Pfam" id="PF08281">
    <property type="entry name" value="Sigma70_r4_2"/>
    <property type="match status" value="1"/>
</dbReference>
<dbReference type="EMBL" id="PZZN01000001">
    <property type="protein sequence ID" value="PTM47416.1"/>
    <property type="molecule type" value="Genomic_DNA"/>
</dbReference>
<dbReference type="Gene3D" id="1.10.10.10">
    <property type="entry name" value="Winged helix-like DNA-binding domain superfamily/Winged helix DNA-binding domain"/>
    <property type="match status" value="1"/>
</dbReference>